<name>A0A427B5G3_ENSVE</name>
<dbReference type="AlphaFoldDB" id="A0A427B5G3"/>
<proteinExistence type="predicted"/>
<organism evidence="1 2">
    <name type="scientific">Ensete ventricosum</name>
    <name type="common">Abyssinian banana</name>
    <name type="synonym">Musa ensete</name>
    <dbReference type="NCBI Taxonomy" id="4639"/>
    <lineage>
        <taxon>Eukaryota</taxon>
        <taxon>Viridiplantae</taxon>
        <taxon>Streptophyta</taxon>
        <taxon>Embryophyta</taxon>
        <taxon>Tracheophyta</taxon>
        <taxon>Spermatophyta</taxon>
        <taxon>Magnoliopsida</taxon>
        <taxon>Liliopsida</taxon>
        <taxon>Zingiberales</taxon>
        <taxon>Musaceae</taxon>
        <taxon>Ensete</taxon>
    </lineage>
</organism>
<dbReference type="PROSITE" id="PS51257">
    <property type="entry name" value="PROKAR_LIPOPROTEIN"/>
    <property type="match status" value="1"/>
</dbReference>
<comment type="caution">
    <text evidence="1">The sequence shown here is derived from an EMBL/GenBank/DDBJ whole genome shotgun (WGS) entry which is preliminary data.</text>
</comment>
<accession>A0A427B5G3</accession>
<sequence>MRPVRLPYVALAVARLLIYPTIALALAACDVGGVKRGFVVQGRVFRDTCRAGFETPASTYIRGEGFAFYWILGRRSTLVRDRL</sequence>
<gene>
    <name evidence="1" type="ORF">B296_00012164</name>
</gene>
<dbReference type="EMBL" id="AMZH03000450">
    <property type="protein sequence ID" value="RRT83686.1"/>
    <property type="molecule type" value="Genomic_DNA"/>
</dbReference>
<evidence type="ECO:0000313" key="1">
    <source>
        <dbReference type="EMBL" id="RRT83686.1"/>
    </source>
</evidence>
<dbReference type="Proteomes" id="UP000287651">
    <property type="component" value="Unassembled WGS sequence"/>
</dbReference>
<reference evidence="1 2" key="1">
    <citation type="journal article" date="2014" name="Agronomy (Basel)">
        <title>A Draft Genome Sequence for Ensete ventricosum, the Drought-Tolerant Tree Against Hunger.</title>
        <authorList>
            <person name="Harrison J."/>
            <person name="Moore K.A."/>
            <person name="Paszkiewicz K."/>
            <person name="Jones T."/>
            <person name="Grant M."/>
            <person name="Ambacheew D."/>
            <person name="Muzemil S."/>
            <person name="Studholme D.J."/>
        </authorList>
    </citation>
    <scope>NUCLEOTIDE SEQUENCE [LARGE SCALE GENOMIC DNA]</scope>
</reference>
<evidence type="ECO:0000313" key="2">
    <source>
        <dbReference type="Proteomes" id="UP000287651"/>
    </source>
</evidence>
<protein>
    <submittedName>
        <fullName evidence="1">Uncharacterized protein</fullName>
    </submittedName>
</protein>